<feature type="region of interest" description="Disordered" evidence="2">
    <location>
        <begin position="1"/>
        <end position="95"/>
    </location>
</feature>
<feature type="compositionally biased region" description="Basic and acidic residues" evidence="2">
    <location>
        <begin position="50"/>
        <end position="60"/>
    </location>
</feature>
<feature type="compositionally biased region" description="Acidic residues" evidence="2">
    <location>
        <begin position="61"/>
        <end position="83"/>
    </location>
</feature>
<accession>A0A2K1DZ67</accession>
<dbReference type="EMBL" id="POWF01000003">
    <property type="protein sequence ID" value="PNQ73313.1"/>
    <property type="molecule type" value="Genomic_DNA"/>
</dbReference>
<name>A0A2K1DZ67_9FLAO</name>
<organism evidence="3 4">
    <name type="scientific">Hanstruepera neustonica</name>
    <dbReference type="NCBI Taxonomy" id="1445657"/>
    <lineage>
        <taxon>Bacteria</taxon>
        <taxon>Pseudomonadati</taxon>
        <taxon>Bacteroidota</taxon>
        <taxon>Flavobacteriia</taxon>
        <taxon>Flavobacteriales</taxon>
        <taxon>Flavobacteriaceae</taxon>
        <taxon>Hanstruepera</taxon>
    </lineage>
</organism>
<dbReference type="AlphaFoldDB" id="A0A2K1DZ67"/>
<dbReference type="Pfam" id="PF03993">
    <property type="entry name" value="DUF349"/>
    <property type="match status" value="5"/>
</dbReference>
<reference evidence="3 4" key="1">
    <citation type="submission" date="2018-01" db="EMBL/GenBank/DDBJ databases">
        <title>The draft genome of Hanstruepera neustonica JCM19743.</title>
        <authorList>
            <person name="He R.-H."/>
            <person name="Du Z.-J."/>
        </authorList>
    </citation>
    <scope>NUCLEOTIDE SEQUENCE [LARGE SCALE GENOMIC DNA]</scope>
    <source>
        <strain evidence="3 4">JCM19743</strain>
    </source>
</reference>
<evidence type="ECO:0000313" key="3">
    <source>
        <dbReference type="EMBL" id="PNQ73313.1"/>
    </source>
</evidence>
<feature type="compositionally biased region" description="Acidic residues" evidence="2">
    <location>
        <begin position="24"/>
        <end position="42"/>
    </location>
</feature>
<gene>
    <name evidence="3" type="ORF">C1T31_07280</name>
</gene>
<sequence length="663" mass="78196">MSEHDNLQQADGKEEKKVISEPVNDIEQESTDTPEEVPEEPVLENTPSSDSDKRSEKSEDSDVDDDESVLSEIDESNAEDAEDEGNKDRHDIEHKDYDKMSLDELVSELEKLVKSEKVQAIRSHVENLRSEFKSKFNSLLDEKKEEFLNDGGNEIDFYYSSPVQKKFKETYAEYRDKLNAHYKNIEKNLKENLANRLEIIEEIKGLFNVEENINTTYKHFKELQERWKNAGPIPRDKYNNAWNSYHHHVEMFYDFLHLNRDLRDLDFKHNLEQKLKIIERAEELAEDDNHNRAFRELQALHKMWKEELGPVGKEHREEIWDRFKAATKKINDKRQAYFVELDKIYEKNLEIKHEIISKIQAIADKGANSHNAWQNAIKEVEALRNDFFGAGKVPIKVNEATWASFKDSVRTFNRNKNAFYKNLKKSQYDNLQKKLDLIKIAEDNKDSEDFETTTPLMKKIQSDWKKIGHVPRKNSDKIWKQFKTACNHYFDRLHALKDAENAEGNEAYVQKVKLLDELKNLELSGKKDTDLEQVKGYVEKWKDIGNVPPNKRYVEGKLNKVLDSIFKKLDINHEEAELIKFETKLDSLNNAKDPRHLDNERSFIRKKINDVKAEINQLENNLQFFSNVDDDNPLVQEVHQNIEKQKQSLDLWKTKLRKIKDLY</sequence>
<dbReference type="OrthoDB" id="5422202at2"/>
<feature type="compositionally biased region" description="Basic and acidic residues" evidence="2">
    <location>
        <begin position="84"/>
        <end position="95"/>
    </location>
</feature>
<feature type="coiled-coil region" evidence="1">
    <location>
        <begin position="571"/>
        <end position="628"/>
    </location>
</feature>
<keyword evidence="4" id="KW-1185">Reference proteome</keyword>
<evidence type="ECO:0000256" key="2">
    <source>
        <dbReference type="SAM" id="MobiDB-lite"/>
    </source>
</evidence>
<feature type="compositionally biased region" description="Basic and acidic residues" evidence="2">
    <location>
        <begin position="1"/>
        <end position="19"/>
    </location>
</feature>
<dbReference type="Proteomes" id="UP000236641">
    <property type="component" value="Unassembled WGS sequence"/>
</dbReference>
<proteinExistence type="predicted"/>
<dbReference type="InterPro" id="IPR007139">
    <property type="entry name" value="DUF349"/>
</dbReference>
<keyword evidence="1" id="KW-0175">Coiled coil</keyword>
<evidence type="ECO:0000313" key="4">
    <source>
        <dbReference type="Proteomes" id="UP000236641"/>
    </source>
</evidence>
<dbReference type="RefSeq" id="WP_103051837.1">
    <property type="nucleotide sequence ID" value="NZ_POWF01000003.1"/>
</dbReference>
<protein>
    <submittedName>
        <fullName evidence="3">DUF349 domain-containing protein</fullName>
    </submittedName>
</protein>
<comment type="caution">
    <text evidence="3">The sequence shown here is derived from an EMBL/GenBank/DDBJ whole genome shotgun (WGS) entry which is preliminary data.</text>
</comment>
<evidence type="ECO:0000256" key="1">
    <source>
        <dbReference type="SAM" id="Coils"/>
    </source>
</evidence>